<dbReference type="RefSeq" id="WP_199870207.1">
    <property type="nucleotide sequence ID" value="NZ_JAAGPU010000019.1"/>
</dbReference>
<proteinExistence type="predicted"/>
<sequence length="82" mass="9464">MTKEYKLIDKLPLKFYLNAGVLEDRPYDTEPIMMEVINNIKDVLVEKGYDVKYENFYSGHDYLSWGETLANGLIALIGKESV</sequence>
<evidence type="ECO:0000313" key="1">
    <source>
        <dbReference type="EMBL" id="NEU05366.1"/>
    </source>
</evidence>
<name>A0A6M0H3N8_9CLOT</name>
<dbReference type="Gene3D" id="3.40.50.1820">
    <property type="entry name" value="alpha/beta hydrolase"/>
    <property type="match status" value="1"/>
</dbReference>
<keyword evidence="2" id="KW-1185">Reference proteome</keyword>
<accession>A0A6M0H3N8</accession>
<gene>
    <name evidence="1" type="ORF">G3M99_10975</name>
</gene>
<dbReference type="AlphaFoldDB" id="A0A6M0H3N8"/>
<evidence type="ECO:0000313" key="2">
    <source>
        <dbReference type="Proteomes" id="UP000481872"/>
    </source>
</evidence>
<dbReference type="InterPro" id="IPR029058">
    <property type="entry name" value="AB_hydrolase_fold"/>
</dbReference>
<dbReference type="EMBL" id="JAAGPU010000019">
    <property type="protein sequence ID" value="NEU05366.1"/>
    <property type="molecule type" value="Genomic_DNA"/>
</dbReference>
<dbReference type="Proteomes" id="UP000481872">
    <property type="component" value="Unassembled WGS sequence"/>
</dbReference>
<protein>
    <recommendedName>
        <fullName evidence="3">Esterase family protein</fullName>
    </recommendedName>
</protein>
<organism evidence="1 2">
    <name type="scientific">Clostridium senegalense</name>
    <dbReference type="NCBI Taxonomy" id="1465809"/>
    <lineage>
        <taxon>Bacteria</taxon>
        <taxon>Bacillati</taxon>
        <taxon>Bacillota</taxon>
        <taxon>Clostridia</taxon>
        <taxon>Eubacteriales</taxon>
        <taxon>Clostridiaceae</taxon>
        <taxon>Clostridium</taxon>
    </lineage>
</organism>
<comment type="caution">
    <text evidence="1">The sequence shown here is derived from an EMBL/GenBank/DDBJ whole genome shotgun (WGS) entry which is preliminary data.</text>
</comment>
<evidence type="ECO:0008006" key="3">
    <source>
        <dbReference type="Google" id="ProtNLM"/>
    </source>
</evidence>
<reference evidence="1 2" key="1">
    <citation type="submission" date="2020-02" db="EMBL/GenBank/DDBJ databases">
        <title>Genome assembly of a novel Clostridium senegalense strain.</title>
        <authorList>
            <person name="Gupta T.B."/>
            <person name="Jauregui R."/>
            <person name="Maclean P."/>
            <person name="Nawarathana A."/>
            <person name="Brightwell G."/>
        </authorList>
    </citation>
    <scope>NUCLEOTIDE SEQUENCE [LARGE SCALE GENOMIC DNA]</scope>
    <source>
        <strain evidence="1 2">AGRFS4</strain>
    </source>
</reference>